<organism evidence="1 2">
    <name type="scientific">Anaerobacterium chartisolvens</name>
    <dbReference type="NCBI Taxonomy" id="1297424"/>
    <lineage>
        <taxon>Bacteria</taxon>
        <taxon>Bacillati</taxon>
        <taxon>Bacillota</taxon>
        <taxon>Clostridia</taxon>
        <taxon>Eubacteriales</taxon>
        <taxon>Oscillospiraceae</taxon>
        <taxon>Anaerobacterium</taxon>
    </lineage>
</organism>
<comment type="caution">
    <text evidence="1">The sequence shown here is derived from an EMBL/GenBank/DDBJ whole genome shotgun (WGS) entry which is preliminary data.</text>
</comment>
<reference evidence="1 2" key="1">
    <citation type="submission" date="2018-07" db="EMBL/GenBank/DDBJ databases">
        <title>Genomic Encyclopedia of Type Strains, Phase IV (KMG-IV): sequencing the most valuable type-strain genomes for metagenomic binning, comparative biology and taxonomic classification.</title>
        <authorList>
            <person name="Goeker M."/>
        </authorList>
    </citation>
    <scope>NUCLEOTIDE SEQUENCE [LARGE SCALE GENOMIC DNA]</scope>
    <source>
        <strain evidence="1 2">DSM 27016</strain>
    </source>
</reference>
<proteinExistence type="predicted"/>
<dbReference type="EMBL" id="QPJT01000002">
    <property type="protein sequence ID" value="RCX20117.1"/>
    <property type="molecule type" value="Genomic_DNA"/>
</dbReference>
<evidence type="ECO:0000313" key="2">
    <source>
        <dbReference type="Proteomes" id="UP000253034"/>
    </source>
</evidence>
<dbReference type="AlphaFoldDB" id="A0A369BI40"/>
<accession>A0A369BI40</accession>
<keyword evidence="2" id="KW-1185">Reference proteome</keyword>
<gene>
    <name evidence="1" type="ORF">DFR58_102187</name>
</gene>
<protein>
    <submittedName>
        <fullName evidence="1">Uncharacterized protein</fullName>
    </submittedName>
</protein>
<evidence type="ECO:0000313" key="1">
    <source>
        <dbReference type="EMBL" id="RCX20117.1"/>
    </source>
</evidence>
<name>A0A369BI40_9FIRM</name>
<dbReference type="RefSeq" id="WP_114296231.1">
    <property type="nucleotide sequence ID" value="NZ_QPJT01000002.1"/>
</dbReference>
<dbReference type="Proteomes" id="UP000253034">
    <property type="component" value="Unassembled WGS sequence"/>
</dbReference>
<sequence length="116" mass="13958">MYKQFCKNLRHFISIMESDGGEESSRRKNAEALLPLADIEEYKKYKDSKKEEYRRISSLIYDISRYSEEYPSLKRLVWELWAYGFDIGQANEEFERTYEAKEVARLADLMLSTHYF</sequence>
<dbReference type="OrthoDB" id="1954880at2"/>